<dbReference type="GO" id="GO:0016747">
    <property type="term" value="F:acyltransferase activity, transferring groups other than amino-acyl groups"/>
    <property type="evidence" value="ECO:0007669"/>
    <property type="project" value="InterPro"/>
</dbReference>
<dbReference type="InterPro" id="IPR000182">
    <property type="entry name" value="GNAT_dom"/>
</dbReference>
<dbReference type="Gene3D" id="3.40.630.30">
    <property type="match status" value="1"/>
</dbReference>
<dbReference type="GeneID" id="59161626"/>
<dbReference type="RefSeq" id="WP_123092053.1">
    <property type="nucleotide sequence ID" value="NZ_CAJFZZ010000028.1"/>
</dbReference>
<organism evidence="2 3">
    <name type="scientific">Janibacter melonis</name>
    <dbReference type="NCBI Taxonomy" id="262209"/>
    <lineage>
        <taxon>Bacteria</taxon>
        <taxon>Bacillati</taxon>
        <taxon>Actinomycetota</taxon>
        <taxon>Actinomycetes</taxon>
        <taxon>Micrococcales</taxon>
        <taxon>Intrasporangiaceae</taxon>
        <taxon>Janibacter</taxon>
    </lineage>
</organism>
<dbReference type="AlphaFoldDB" id="A0A5P8FNY5"/>
<protein>
    <submittedName>
        <fullName evidence="2">GNAT family N-acetyltransferase</fullName>
    </submittedName>
</protein>
<sequence length="187" mass="20279">MARRPLRRDRRPALEERPGPVEGSVVRAATAADIGSVIELRILMFEAMGTPDEDLYDPRWRADAARWLQLHLDDAGVAVVVADVGGAVVSCAMGQVVDLMPSPTRRGDVGGLLTNVATFPSHRRRGLSQACVEGVLDWFTQSTRVDVVTLNATAEGAPMYEALGFTPSQFPEMRARLTREPTPPEAG</sequence>
<proteinExistence type="predicted"/>
<evidence type="ECO:0000313" key="2">
    <source>
        <dbReference type="EMBL" id="QFQ30644.1"/>
    </source>
</evidence>
<accession>A0A5P8FNY5</accession>
<dbReference type="KEGG" id="jme:EEW87_010635"/>
<reference evidence="2 3" key="1">
    <citation type="submission" date="2019-09" db="EMBL/GenBank/DDBJ databases">
        <title>Complete Genome Sequence of Janibacter melonis M714 with both human health impact and industrial applications.</title>
        <authorList>
            <person name="Jin M."/>
            <person name="Zhao Q.R."/>
        </authorList>
    </citation>
    <scope>NUCLEOTIDE SEQUENCE [LARGE SCALE GENOMIC DNA]</scope>
    <source>
        <strain evidence="2 3">M714</strain>
    </source>
</reference>
<name>A0A5P8FNY5_9MICO</name>
<dbReference type="EMBL" id="CP044548">
    <property type="protein sequence ID" value="QFQ30644.1"/>
    <property type="molecule type" value="Genomic_DNA"/>
</dbReference>
<keyword evidence="2" id="KW-0808">Transferase</keyword>
<dbReference type="Proteomes" id="UP000271708">
    <property type="component" value="Chromosome"/>
</dbReference>
<dbReference type="InterPro" id="IPR016181">
    <property type="entry name" value="Acyl_CoA_acyltransferase"/>
</dbReference>
<dbReference type="PROSITE" id="PS51186">
    <property type="entry name" value="GNAT"/>
    <property type="match status" value="1"/>
</dbReference>
<feature type="domain" description="N-acetyltransferase" evidence="1">
    <location>
        <begin position="24"/>
        <end position="183"/>
    </location>
</feature>
<dbReference type="OrthoDB" id="1706016at2"/>
<evidence type="ECO:0000313" key="3">
    <source>
        <dbReference type="Proteomes" id="UP000271708"/>
    </source>
</evidence>
<dbReference type="Pfam" id="PF00583">
    <property type="entry name" value="Acetyltransf_1"/>
    <property type="match status" value="1"/>
</dbReference>
<gene>
    <name evidence="2" type="ORF">EEW87_010635</name>
</gene>
<dbReference type="SUPFAM" id="SSF55729">
    <property type="entry name" value="Acyl-CoA N-acyltransferases (Nat)"/>
    <property type="match status" value="1"/>
</dbReference>
<evidence type="ECO:0000259" key="1">
    <source>
        <dbReference type="PROSITE" id="PS51186"/>
    </source>
</evidence>